<dbReference type="AlphaFoldDB" id="A0A6J8DFI4"/>
<protein>
    <recommendedName>
        <fullName evidence="3">Ig-like domain-containing protein</fullName>
    </recommendedName>
</protein>
<evidence type="ECO:0008006" key="3">
    <source>
        <dbReference type="Google" id="ProtNLM"/>
    </source>
</evidence>
<dbReference type="EMBL" id="CACVKT020007141">
    <property type="protein sequence ID" value="CAC5405850.1"/>
    <property type="molecule type" value="Genomic_DNA"/>
</dbReference>
<keyword evidence="2" id="KW-1185">Reference proteome</keyword>
<evidence type="ECO:0000313" key="1">
    <source>
        <dbReference type="EMBL" id="CAC5405850.1"/>
    </source>
</evidence>
<accession>A0A6J8DFI4</accession>
<dbReference type="Proteomes" id="UP000507470">
    <property type="component" value="Unassembled WGS sequence"/>
</dbReference>
<gene>
    <name evidence="1" type="ORF">MCOR_39495</name>
</gene>
<organism evidence="1 2">
    <name type="scientific">Mytilus coruscus</name>
    <name type="common">Sea mussel</name>
    <dbReference type="NCBI Taxonomy" id="42192"/>
    <lineage>
        <taxon>Eukaryota</taxon>
        <taxon>Metazoa</taxon>
        <taxon>Spiralia</taxon>
        <taxon>Lophotrochozoa</taxon>
        <taxon>Mollusca</taxon>
        <taxon>Bivalvia</taxon>
        <taxon>Autobranchia</taxon>
        <taxon>Pteriomorphia</taxon>
        <taxon>Mytilida</taxon>
        <taxon>Mytiloidea</taxon>
        <taxon>Mytilidae</taxon>
        <taxon>Mytilinae</taxon>
        <taxon>Mytilus</taxon>
    </lineage>
</organism>
<evidence type="ECO:0000313" key="2">
    <source>
        <dbReference type="Proteomes" id="UP000507470"/>
    </source>
</evidence>
<name>A0A6J8DFI4_MYTCO</name>
<reference evidence="1 2" key="1">
    <citation type="submission" date="2020-06" db="EMBL/GenBank/DDBJ databases">
        <authorList>
            <person name="Li R."/>
            <person name="Bekaert M."/>
        </authorList>
    </citation>
    <scope>NUCLEOTIDE SEQUENCE [LARGE SCALE GENOMIC DNA]</scope>
    <source>
        <strain evidence="2">wild</strain>
    </source>
</reference>
<sequence>MNHKLDNKALVSSLALFSTSQTRTETPSCIETGQSVTLRCETTDITSIILFNFNRNNKGGCTGGTYATGIAEYGTLAQLGKYTELTIRSYDHSRDRDHWTCNYGATPSKTFTVELGIYSQTLTVTPSCIETGQPVTLRCETTDITSAILFYLNGNNKGGCTGGKCATGIAEYCTPT</sequence>
<proteinExistence type="predicted"/>